<dbReference type="InParanoid" id="A0A2T3AAR7"/>
<evidence type="ECO:0000313" key="2">
    <source>
        <dbReference type="Proteomes" id="UP000241462"/>
    </source>
</evidence>
<proteinExistence type="predicted"/>
<dbReference type="AlphaFoldDB" id="A0A2T3AAR7"/>
<protein>
    <submittedName>
        <fullName evidence="1">Uncharacterized protein</fullName>
    </submittedName>
</protein>
<sequence length="127" mass="14229">MQYSGNLALRSSTAWVLPQHPSLAVDMAGSQVAFWYWTGFPKMIRIQSRSGFPATNKSHYDFSARKSFPRTPRTSVRGQSEMNTPKYNKMVQSIPMQAIARIGPLSGSRHLSVLPGCKIWWSGLSKP</sequence>
<organism evidence="1 2">
    <name type="scientific">Coniella lustricola</name>
    <dbReference type="NCBI Taxonomy" id="2025994"/>
    <lineage>
        <taxon>Eukaryota</taxon>
        <taxon>Fungi</taxon>
        <taxon>Dikarya</taxon>
        <taxon>Ascomycota</taxon>
        <taxon>Pezizomycotina</taxon>
        <taxon>Sordariomycetes</taxon>
        <taxon>Sordariomycetidae</taxon>
        <taxon>Diaporthales</taxon>
        <taxon>Schizoparmaceae</taxon>
        <taxon>Coniella</taxon>
    </lineage>
</organism>
<dbReference type="EMBL" id="KZ678423">
    <property type="protein sequence ID" value="PSR88935.1"/>
    <property type="molecule type" value="Genomic_DNA"/>
</dbReference>
<accession>A0A2T3AAR7</accession>
<reference evidence="1 2" key="1">
    <citation type="journal article" date="2018" name="Mycol. Prog.">
        <title>Coniella lustricola, a new species from submerged detritus.</title>
        <authorList>
            <person name="Raudabaugh D.B."/>
            <person name="Iturriaga T."/>
            <person name="Carver A."/>
            <person name="Mondo S."/>
            <person name="Pangilinan J."/>
            <person name="Lipzen A."/>
            <person name="He G."/>
            <person name="Amirebrahimi M."/>
            <person name="Grigoriev I.V."/>
            <person name="Miller A.N."/>
        </authorList>
    </citation>
    <scope>NUCLEOTIDE SEQUENCE [LARGE SCALE GENOMIC DNA]</scope>
    <source>
        <strain evidence="1 2">B22-T-1</strain>
    </source>
</reference>
<keyword evidence="2" id="KW-1185">Reference proteome</keyword>
<name>A0A2T3AAR7_9PEZI</name>
<dbReference type="Proteomes" id="UP000241462">
    <property type="component" value="Unassembled WGS sequence"/>
</dbReference>
<evidence type="ECO:0000313" key="1">
    <source>
        <dbReference type="EMBL" id="PSR88935.1"/>
    </source>
</evidence>
<gene>
    <name evidence="1" type="ORF">BD289DRAFT_225268</name>
</gene>